<evidence type="ECO:0000256" key="5">
    <source>
        <dbReference type="ARBA" id="ARBA00023274"/>
    </source>
</evidence>
<dbReference type="Pfam" id="PF10484">
    <property type="entry name" value="MRP-S23"/>
    <property type="match status" value="1"/>
</dbReference>
<dbReference type="PANTHER" id="PTHR15925">
    <property type="entry name" value="MITOCHONDRIAL RIBOSOMAL PROTEIN S23"/>
    <property type="match status" value="1"/>
</dbReference>
<organism evidence="8 9">
    <name type="scientific">Brenthis ino</name>
    <name type="common">lesser marbled fritillary</name>
    <dbReference type="NCBI Taxonomy" id="405034"/>
    <lineage>
        <taxon>Eukaryota</taxon>
        <taxon>Metazoa</taxon>
        <taxon>Ecdysozoa</taxon>
        <taxon>Arthropoda</taxon>
        <taxon>Hexapoda</taxon>
        <taxon>Insecta</taxon>
        <taxon>Pterygota</taxon>
        <taxon>Neoptera</taxon>
        <taxon>Endopterygota</taxon>
        <taxon>Lepidoptera</taxon>
        <taxon>Glossata</taxon>
        <taxon>Ditrysia</taxon>
        <taxon>Papilionoidea</taxon>
        <taxon>Nymphalidae</taxon>
        <taxon>Heliconiinae</taxon>
        <taxon>Argynnini</taxon>
        <taxon>Brenthis</taxon>
    </lineage>
</organism>
<dbReference type="InterPro" id="IPR059242">
    <property type="entry name" value="mS23_dom"/>
</dbReference>
<dbReference type="OrthoDB" id="10012356at2759"/>
<dbReference type="GO" id="GO:0006412">
    <property type="term" value="P:translation"/>
    <property type="evidence" value="ECO:0007669"/>
    <property type="project" value="InterPro"/>
</dbReference>
<dbReference type="GO" id="GO:0005840">
    <property type="term" value="C:ribosome"/>
    <property type="evidence" value="ECO:0007669"/>
    <property type="project" value="InterPro"/>
</dbReference>
<evidence type="ECO:0000313" key="8">
    <source>
        <dbReference type="EMBL" id="CAH0723289.1"/>
    </source>
</evidence>
<dbReference type="InterPro" id="IPR019520">
    <property type="entry name" value="Ribosomal_mS23_met"/>
</dbReference>
<name>A0A8J9UQS0_9NEOP</name>
<gene>
    <name evidence="8" type="ORF">BINO364_LOCUS9136</name>
</gene>
<feature type="non-terminal residue" evidence="8">
    <location>
        <position position="128"/>
    </location>
</feature>
<keyword evidence="4" id="KW-0496">Mitochondrion</keyword>
<dbReference type="CDD" id="cd23701">
    <property type="entry name" value="At1g26750"/>
    <property type="match status" value="1"/>
</dbReference>
<comment type="subcellular location">
    <subcellularLocation>
        <location evidence="1">Mitochondrion</location>
    </subcellularLocation>
</comment>
<accession>A0A8J9UQS0</accession>
<keyword evidence="9" id="KW-1185">Reference proteome</keyword>
<keyword evidence="3" id="KW-0689">Ribosomal protein</keyword>
<dbReference type="EMBL" id="OV170223">
    <property type="protein sequence ID" value="CAH0723289.1"/>
    <property type="molecule type" value="Genomic_DNA"/>
</dbReference>
<evidence type="ECO:0000259" key="7">
    <source>
        <dbReference type="Pfam" id="PF10484"/>
    </source>
</evidence>
<dbReference type="GO" id="GO:0003735">
    <property type="term" value="F:structural constituent of ribosome"/>
    <property type="evidence" value="ECO:0007669"/>
    <property type="project" value="InterPro"/>
</dbReference>
<keyword evidence="5" id="KW-0687">Ribonucleoprotein</keyword>
<dbReference type="GO" id="GO:0005739">
    <property type="term" value="C:mitochondrion"/>
    <property type="evidence" value="ECO:0007669"/>
    <property type="project" value="InterPro"/>
</dbReference>
<dbReference type="InterPro" id="IPR023611">
    <property type="entry name" value="mS23_dom_met"/>
</dbReference>
<sequence>MKPDDRPLWFDVYKAFPPTVEPKFARTKPENKSIRQILYTEDVIRAKFHSKGHGVSSNMFNQVGETQTRKLIKKYEQFKAEGVPEEEIIEKSVAAVGSERQPTESVKKPETMTPNVLAEANLKNIFKE</sequence>
<dbReference type="Proteomes" id="UP000838878">
    <property type="component" value="Chromosome 3"/>
</dbReference>
<evidence type="ECO:0000256" key="2">
    <source>
        <dbReference type="ARBA" id="ARBA00009864"/>
    </source>
</evidence>
<evidence type="ECO:0000256" key="1">
    <source>
        <dbReference type="ARBA" id="ARBA00004173"/>
    </source>
</evidence>
<evidence type="ECO:0000256" key="3">
    <source>
        <dbReference type="ARBA" id="ARBA00022980"/>
    </source>
</evidence>
<comment type="similarity">
    <text evidence="2">Belongs to the mitochondrion-specific ribosomal protein mS23 family.</text>
</comment>
<protein>
    <recommendedName>
        <fullName evidence="6">Small ribosomal subunit protein mS23</fullName>
    </recommendedName>
</protein>
<dbReference type="AlphaFoldDB" id="A0A8J9UQS0"/>
<evidence type="ECO:0000256" key="6">
    <source>
        <dbReference type="ARBA" id="ARBA00035137"/>
    </source>
</evidence>
<feature type="domain" description="Small ribosomal subunit protein mS23 conserved" evidence="7">
    <location>
        <begin position="1"/>
        <end position="98"/>
    </location>
</feature>
<reference evidence="8" key="1">
    <citation type="submission" date="2021-12" db="EMBL/GenBank/DDBJ databases">
        <authorList>
            <person name="Martin H S."/>
        </authorList>
    </citation>
    <scope>NUCLEOTIDE SEQUENCE</scope>
</reference>
<evidence type="ECO:0000256" key="4">
    <source>
        <dbReference type="ARBA" id="ARBA00023128"/>
    </source>
</evidence>
<evidence type="ECO:0000313" key="9">
    <source>
        <dbReference type="Proteomes" id="UP000838878"/>
    </source>
</evidence>
<proteinExistence type="inferred from homology"/>
<dbReference type="PANTHER" id="PTHR15925:SF2">
    <property type="entry name" value="SMALL RIBOSOMAL SUBUNIT PROTEIN MS23"/>
    <property type="match status" value="1"/>
</dbReference>